<dbReference type="SUPFAM" id="SSF55874">
    <property type="entry name" value="ATPase domain of HSP90 chaperone/DNA topoisomerase II/histidine kinase"/>
    <property type="match status" value="1"/>
</dbReference>
<dbReference type="Pfam" id="PF07568">
    <property type="entry name" value="HisKA_2"/>
    <property type="match status" value="1"/>
</dbReference>
<evidence type="ECO:0000256" key="6">
    <source>
        <dbReference type="ARBA" id="ARBA00022777"/>
    </source>
</evidence>
<evidence type="ECO:0000313" key="11">
    <source>
        <dbReference type="Proteomes" id="UP000198604"/>
    </source>
</evidence>
<evidence type="ECO:0000256" key="4">
    <source>
        <dbReference type="ARBA" id="ARBA00022679"/>
    </source>
</evidence>
<dbReference type="InterPro" id="IPR005467">
    <property type="entry name" value="His_kinase_dom"/>
</dbReference>
<accession>A0A0E4CTC7</accession>
<keyword evidence="5" id="KW-0547">Nucleotide-binding</keyword>
<dbReference type="InterPro" id="IPR022066">
    <property type="entry name" value="PdtaS_GAF"/>
</dbReference>
<dbReference type="InterPro" id="IPR011495">
    <property type="entry name" value="Sig_transdc_His_kin_sub2_dim/P"/>
</dbReference>
<dbReference type="AlphaFoldDB" id="A0A0E4CTC7"/>
<dbReference type="Proteomes" id="UP000198604">
    <property type="component" value="Unassembled WGS sequence"/>
</dbReference>
<dbReference type="InterPro" id="IPR036890">
    <property type="entry name" value="HATPase_C_sf"/>
</dbReference>
<keyword evidence="3" id="KW-0597">Phosphoprotein</keyword>
<dbReference type="PANTHER" id="PTHR41523:SF8">
    <property type="entry name" value="ETHYLENE RESPONSE SENSOR PROTEIN"/>
    <property type="match status" value="1"/>
</dbReference>
<dbReference type="GO" id="GO:0004673">
    <property type="term" value="F:protein histidine kinase activity"/>
    <property type="evidence" value="ECO:0007669"/>
    <property type="project" value="UniProtKB-EC"/>
</dbReference>
<evidence type="ECO:0000256" key="3">
    <source>
        <dbReference type="ARBA" id="ARBA00022553"/>
    </source>
</evidence>
<evidence type="ECO:0000256" key="5">
    <source>
        <dbReference type="ARBA" id="ARBA00022741"/>
    </source>
</evidence>
<reference evidence="11" key="1">
    <citation type="submission" date="2015-03" db="EMBL/GenBank/DDBJ databases">
        <authorList>
            <person name="Urmite Genomes"/>
        </authorList>
    </citation>
    <scope>NUCLEOTIDE SEQUENCE [LARGE SCALE GENOMIC DNA]</scope>
    <source>
        <strain evidence="11">FF10</strain>
    </source>
</reference>
<keyword evidence="7" id="KW-0067">ATP-binding</keyword>
<dbReference type="EC" id="2.7.13.3" evidence="2"/>
<dbReference type="GO" id="GO:0005524">
    <property type="term" value="F:ATP binding"/>
    <property type="evidence" value="ECO:0007669"/>
    <property type="project" value="UniProtKB-KW"/>
</dbReference>
<dbReference type="EMBL" id="CTEN01000004">
    <property type="protein sequence ID" value="CQR25604.1"/>
    <property type="molecule type" value="Genomic_DNA"/>
</dbReference>
<dbReference type="GO" id="GO:0000160">
    <property type="term" value="P:phosphorelay signal transduction system"/>
    <property type="evidence" value="ECO:0007669"/>
    <property type="project" value="UniProtKB-KW"/>
</dbReference>
<dbReference type="Gene3D" id="3.30.450.20">
    <property type="entry name" value="PAS domain"/>
    <property type="match status" value="1"/>
</dbReference>
<evidence type="ECO:0000313" key="10">
    <source>
        <dbReference type="EMBL" id="CQR25604.1"/>
    </source>
</evidence>
<name>A0A0E4CTC7_9STRE</name>
<gene>
    <name evidence="10" type="ORF">BN1356_01945</name>
</gene>
<keyword evidence="4" id="KW-0808">Transferase</keyword>
<evidence type="ECO:0000256" key="7">
    <source>
        <dbReference type="ARBA" id="ARBA00022840"/>
    </source>
</evidence>
<feature type="domain" description="Histidine kinase" evidence="9">
    <location>
        <begin position="287"/>
        <end position="479"/>
    </location>
</feature>
<evidence type="ECO:0000256" key="1">
    <source>
        <dbReference type="ARBA" id="ARBA00000085"/>
    </source>
</evidence>
<evidence type="ECO:0000256" key="8">
    <source>
        <dbReference type="ARBA" id="ARBA00023012"/>
    </source>
</evidence>
<organism evidence="10 11">
    <name type="scientific">Streptococcus varani</name>
    <dbReference type="NCBI Taxonomy" id="1608583"/>
    <lineage>
        <taxon>Bacteria</taxon>
        <taxon>Bacillati</taxon>
        <taxon>Bacillota</taxon>
        <taxon>Bacilli</taxon>
        <taxon>Lactobacillales</taxon>
        <taxon>Streptococcaceae</taxon>
        <taxon>Streptococcus</taxon>
    </lineage>
</organism>
<dbReference type="Pfam" id="PF12282">
    <property type="entry name" value="GAF_PdtaS"/>
    <property type="match status" value="1"/>
</dbReference>
<proteinExistence type="predicted"/>
<protein>
    <recommendedName>
        <fullName evidence="2">histidine kinase</fullName>
        <ecNumber evidence="2">2.7.13.3</ecNumber>
    </recommendedName>
</protein>
<sequence length="479" mass="55209">MMTTKKYIRDLCLLHTDLSLEDIDFIELKAEELELSCQYSEEDVFIDILNTYSDQATVIYHKKPDSIDSLYEKDVVGDTAYLRNEPGVLRTLQTGVPTVGLSAISQEGVLIQQKVFPIFRENRVIACLIIENKSSHSNLLYFSLKKAEDGEYELADIFKESYLQQFSYLKYLSDGILVFDQKGYLLYCNQEAESIYREKLAYMDPLIGMHYDNLVLGNISLDDIIKESDNFTKPCSQSREVRYCNYHFQITRYVVPEAQVMVSHYKDVTSPKEIEKKLFLMETTLREMNHRVKNNLQTLVSLLRIQGQRSQSLEAKKICQESVDRVLSISMVHELLSTENRDNISLKELLQGVVYTVQECFSEREDICLTTDINLDISLDSSRATALAFVLNELLHNSYEHAFQKKLPKKPEIYLQLLILNGIITLHVSDNGNGYRWNDDHSNHLGLVIVERFVKSSLKGKIRVDSLSSGTRTTITFKY</sequence>
<evidence type="ECO:0000259" key="9">
    <source>
        <dbReference type="PROSITE" id="PS50109"/>
    </source>
</evidence>
<keyword evidence="6 10" id="KW-0418">Kinase</keyword>
<dbReference type="RefSeq" id="WP_245620330.1">
    <property type="nucleotide sequence ID" value="NZ_CTEN01000004.1"/>
</dbReference>
<dbReference type="Gene3D" id="3.30.565.10">
    <property type="entry name" value="Histidine kinase-like ATPase, C-terminal domain"/>
    <property type="match status" value="1"/>
</dbReference>
<keyword evidence="8" id="KW-0902">Two-component regulatory system</keyword>
<dbReference type="Gene3D" id="3.30.450.280">
    <property type="entry name" value="GAF domain"/>
    <property type="match status" value="1"/>
</dbReference>
<evidence type="ECO:0000256" key="2">
    <source>
        <dbReference type="ARBA" id="ARBA00012438"/>
    </source>
</evidence>
<keyword evidence="11" id="KW-1185">Reference proteome</keyword>
<dbReference type="PROSITE" id="PS50109">
    <property type="entry name" value="HIS_KIN"/>
    <property type="match status" value="1"/>
</dbReference>
<dbReference type="InterPro" id="IPR038424">
    <property type="entry name" value="H_kinase_PdtaS_GAF_sf"/>
</dbReference>
<comment type="catalytic activity">
    <reaction evidence="1">
        <text>ATP + protein L-histidine = ADP + protein N-phospho-L-histidine.</text>
        <dbReference type="EC" id="2.7.13.3"/>
    </reaction>
</comment>
<dbReference type="STRING" id="1608583.BN1356_01945"/>
<dbReference type="PANTHER" id="PTHR41523">
    <property type="entry name" value="TWO-COMPONENT SYSTEM SENSOR PROTEIN"/>
    <property type="match status" value="1"/>
</dbReference>